<feature type="transmembrane region" description="Helical" evidence="1">
    <location>
        <begin position="176"/>
        <end position="193"/>
    </location>
</feature>
<gene>
    <name evidence="2" type="ORF">GCM10010307_86550</name>
</gene>
<dbReference type="InterPro" id="IPR023393">
    <property type="entry name" value="START-like_dom_sf"/>
</dbReference>
<dbReference type="Pfam" id="PF06240">
    <property type="entry name" value="COXG"/>
    <property type="match status" value="1"/>
</dbReference>
<dbReference type="Gene3D" id="3.30.530.20">
    <property type="match status" value="1"/>
</dbReference>
<dbReference type="CDD" id="cd07823">
    <property type="entry name" value="SRPBCC_5"/>
    <property type="match status" value="1"/>
</dbReference>
<reference evidence="2 3" key="1">
    <citation type="journal article" date="2019" name="Int. J. Syst. Evol. Microbiol.">
        <title>The Global Catalogue of Microorganisms (GCM) 10K type strain sequencing project: providing services to taxonomists for standard genome sequencing and annotation.</title>
        <authorList>
            <consortium name="The Broad Institute Genomics Platform"/>
            <consortium name="The Broad Institute Genome Sequencing Center for Infectious Disease"/>
            <person name="Wu L."/>
            <person name="Ma J."/>
        </authorList>
    </citation>
    <scope>NUCLEOTIDE SEQUENCE [LARGE SCALE GENOMIC DNA]</scope>
    <source>
        <strain evidence="2 3">JCM 4524</strain>
    </source>
</reference>
<keyword evidence="3" id="KW-1185">Reference proteome</keyword>
<keyword evidence="1" id="KW-0472">Membrane</keyword>
<evidence type="ECO:0000256" key="1">
    <source>
        <dbReference type="SAM" id="Phobius"/>
    </source>
</evidence>
<dbReference type="InterPro" id="IPR010419">
    <property type="entry name" value="CO_DH_gsu"/>
</dbReference>
<evidence type="ECO:0000313" key="3">
    <source>
        <dbReference type="Proteomes" id="UP001500151"/>
    </source>
</evidence>
<dbReference type="SUPFAM" id="SSF55961">
    <property type="entry name" value="Bet v1-like"/>
    <property type="match status" value="1"/>
</dbReference>
<dbReference type="PANTHER" id="PTHR38588">
    <property type="entry name" value="BLL0334 PROTEIN"/>
    <property type="match status" value="1"/>
</dbReference>
<dbReference type="Proteomes" id="UP001500151">
    <property type="component" value="Unassembled WGS sequence"/>
</dbReference>
<dbReference type="EMBL" id="BAAASJ010000125">
    <property type="protein sequence ID" value="GAA2664744.1"/>
    <property type="molecule type" value="Genomic_DNA"/>
</dbReference>
<dbReference type="PANTHER" id="PTHR38588:SF1">
    <property type="entry name" value="BLL0334 PROTEIN"/>
    <property type="match status" value="1"/>
</dbReference>
<proteinExistence type="predicted"/>
<accession>A0ABN3S0Q9</accession>
<comment type="caution">
    <text evidence="2">The sequence shown here is derived from an EMBL/GenBank/DDBJ whole genome shotgun (WGS) entry which is preliminary data.</text>
</comment>
<protein>
    <recommendedName>
        <fullName evidence="4">Carbon monoxide dehydrogenase</fullName>
    </recommendedName>
</protein>
<name>A0ABN3S0Q9_9ACTN</name>
<keyword evidence="1" id="KW-1133">Transmembrane helix</keyword>
<sequence>MMELHHEFTVPVPVQEAWPLLLDIERVAPCMPGATVEEYDGKTVNGSVKVRVGPITVTYRGTAVFEEQDESAHRMVLIASGKETRGQGTARATVTATLTERDGGTAVSVRTDLTVTGRPAQFGRGVMAEVGDKLVGQFATCLSEQLGPATTPEAEPTPAEPIDLVRTAGPSLAKRAVAAAAAVAVVLAVLGRLRRRRGSRR</sequence>
<evidence type="ECO:0000313" key="2">
    <source>
        <dbReference type="EMBL" id="GAA2664744.1"/>
    </source>
</evidence>
<evidence type="ECO:0008006" key="4">
    <source>
        <dbReference type="Google" id="ProtNLM"/>
    </source>
</evidence>
<keyword evidence="1" id="KW-0812">Transmembrane</keyword>
<organism evidence="2 3">
    <name type="scientific">Streptomyces vastus</name>
    <dbReference type="NCBI Taxonomy" id="285451"/>
    <lineage>
        <taxon>Bacteria</taxon>
        <taxon>Bacillati</taxon>
        <taxon>Actinomycetota</taxon>
        <taxon>Actinomycetes</taxon>
        <taxon>Kitasatosporales</taxon>
        <taxon>Streptomycetaceae</taxon>
        <taxon>Streptomyces</taxon>
    </lineage>
</organism>